<dbReference type="AlphaFoldDB" id="A0ABD3K439"/>
<dbReference type="Proteomes" id="UP001634007">
    <property type="component" value="Unassembled WGS sequence"/>
</dbReference>
<dbReference type="InterPro" id="IPR006839">
    <property type="entry name" value="DarP"/>
</dbReference>
<protein>
    <submittedName>
        <fullName evidence="2">Uncharacterized protein</fullName>
    </submittedName>
</protein>
<dbReference type="Gene3D" id="1.10.60.30">
    <property type="entry name" value="PSPTO4464-like domains"/>
    <property type="match status" value="1"/>
</dbReference>
<proteinExistence type="predicted"/>
<organism evidence="2 3">
    <name type="scientific">Eucalyptus globulus</name>
    <name type="common">Tasmanian blue gum</name>
    <dbReference type="NCBI Taxonomy" id="34317"/>
    <lineage>
        <taxon>Eukaryota</taxon>
        <taxon>Viridiplantae</taxon>
        <taxon>Streptophyta</taxon>
        <taxon>Embryophyta</taxon>
        <taxon>Tracheophyta</taxon>
        <taxon>Spermatophyta</taxon>
        <taxon>Magnoliopsida</taxon>
        <taxon>eudicotyledons</taxon>
        <taxon>Gunneridae</taxon>
        <taxon>Pentapetalae</taxon>
        <taxon>rosids</taxon>
        <taxon>malvids</taxon>
        <taxon>Myrtales</taxon>
        <taxon>Myrtaceae</taxon>
        <taxon>Myrtoideae</taxon>
        <taxon>Eucalypteae</taxon>
        <taxon>Eucalyptus</taxon>
    </lineage>
</organism>
<evidence type="ECO:0000313" key="3">
    <source>
        <dbReference type="Proteomes" id="UP001634007"/>
    </source>
</evidence>
<gene>
    <name evidence="2" type="ORF">ACJRO7_022787</name>
</gene>
<dbReference type="InterPro" id="IPR023153">
    <property type="entry name" value="DarP_sf"/>
</dbReference>
<dbReference type="SUPFAM" id="SSF158710">
    <property type="entry name" value="PSPTO4464-like"/>
    <property type="match status" value="1"/>
</dbReference>
<dbReference type="SUPFAM" id="SSF101447">
    <property type="entry name" value="Formin homology 2 domain (FH2 domain)"/>
    <property type="match status" value="1"/>
</dbReference>
<keyword evidence="3" id="KW-1185">Reference proteome</keyword>
<feature type="region of interest" description="Disordered" evidence="1">
    <location>
        <begin position="62"/>
        <end position="81"/>
    </location>
</feature>
<dbReference type="PANTHER" id="PTHR36898:SF1">
    <property type="entry name" value="OS04G0250700 PROTEIN"/>
    <property type="match status" value="1"/>
</dbReference>
<dbReference type="EMBL" id="JBJKBG010000006">
    <property type="protein sequence ID" value="KAL3733314.1"/>
    <property type="molecule type" value="Genomic_DNA"/>
</dbReference>
<dbReference type="Pfam" id="PF04751">
    <property type="entry name" value="DarP"/>
    <property type="match status" value="1"/>
</dbReference>
<dbReference type="PANTHER" id="PTHR36898">
    <property type="entry name" value="OSJNBB0026I12.6 PROTEIN"/>
    <property type="match status" value="1"/>
</dbReference>
<comment type="caution">
    <text evidence="2">The sequence shown here is derived from an EMBL/GenBank/DDBJ whole genome shotgun (WGS) entry which is preliminary data.</text>
</comment>
<reference evidence="2 3" key="1">
    <citation type="submission" date="2024-11" db="EMBL/GenBank/DDBJ databases">
        <title>Chromosome-level genome assembly of Eucalyptus globulus Labill. provides insights into its genome evolution.</title>
        <authorList>
            <person name="Li X."/>
        </authorList>
    </citation>
    <scope>NUCLEOTIDE SEQUENCE [LARGE SCALE GENOMIC DNA]</scope>
    <source>
        <strain evidence="2">CL2024</strain>
        <tissue evidence="2">Fresh tender leaves</tissue>
    </source>
</reference>
<evidence type="ECO:0000313" key="2">
    <source>
        <dbReference type="EMBL" id="KAL3733314.1"/>
    </source>
</evidence>
<accession>A0ABD3K439</accession>
<sequence length="269" mass="30642">MAEVPPPPPPPPPPSLPLSLISFDLWNDVASSPLSVPDGVVPSAHLDVHHRPCGLRFPNCPPSYGSDSDSDAQKSLNQKKREARCDVPWGMELASFSHPQIKRFLRWCWEIKIVASLEQAALDAWILAKRLKPDVREGKRSQFNYIGRLLQEVEPELMDASIEATEDGDQSRLRALLVLEGWEYREHSSIPSWWFDGLISKDIQMADEVFSIHTIDFDQQPRKLVWSVQLTQEQRTKNKREASMALLREEKSSTHFLRKPARQLCGSNT</sequence>
<name>A0ABD3K439_EUCGL</name>
<evidence type="ECO:0000256" key="1">
    <source>
        <dbReference type="SAM" id="MobiDB-lite"/>
    </source>
</evidence>